<feature type="transmembrane region" description="Helical" evidence="1">
    <location>
        <begin position="6"/>
        <end position="25"/>
    </location>
</feature>
<comment type="caution">
    <text evidence="2">The sequence shown here is derived from an EMBL/GenBank/DDBJ whole genome shotgun (WGS) entry which is preliminary data.</text>
</comment>
<keyword evidence="1" id="KW-0812">Transmembrane</keyword>
<dbReference type="Proteomes" id="UP001595420">
    <property type="component" value="Unassembled WGS sequence"/>
</dbReference>
<keyword evidence="3" id="KW-1185">Reference proteome</keyword>
<sequence length="49" mass="5694">MTITSATMLWLLFGCFIGGAIYGYWMCASEQRYRRQQAEIEAMLRRLGV</sequence>
<keyword evidence="1" id="KW-0472">Membrane</keyword>
<organism evidence="2 3">
    <name type="scientific">Falsiroseomonas tokyonensis</name>
    <dbReference type="NCBI Taxonomy" id="430521"/>
    <lineage>
        <taxon>Bacteria</taxon>
        <taxon>Pseudomonadati</taxon>
        <taxon>Pseudomonadota</taxon>
        <taxon>Alphaproteobacteria</taxon>
        <taxon>Acetobacterales</taxon>
        <taxon>Roseomonadaceae</taxon>
        <taxon>Falsiroseomonas</taxon>
    </lineage>
</organism>
<gene>
    <name evidence="2" type="ORF">ACFOD3_20500</name>
</gene>
<name>A0ABV7BX64_9PROT</name>
<reference evidence="3" key="1">
    <citation type="journal article" date="2019" name="Int. J. Syst. Evol. Microbiol.">
        <title>The Global Catalogue of Microorganisms (GCM) 10K type strain sequencing project: providing services to taxonomists for standard genome sequencing and annotation.</title>
        <authorList>
            <consortium name="The Broad Institute Genomics Platform"/>
            <consortium name="The Broad Institute Genome Sequencing Center for Infectious Disease"/>
            <person name="Wu L."/>
            <person name="Ma J."/>
        </authorList>
    </citation>
    <scope>NUCLEOTIDE SEQUENCE [LARGE SCALE GENOMIC DNA]</scope>
    <source>
        <strain evidence="3">CGMCC 1.16855</strain>
    </source>
</reference>
<evidence type="ECO:0000313" key="3">
    <source>
        <dbReference type="Proteomes" id="UP001595420"/>
    </source>
</evidence>
<accession>A0ABV7BX64</accession>
<keyword evidence="1" id="KW-1133">Transmembrane helix</keyword>
<protein>
    <submittedName>
        <fullName evidence="2">Uncharacterized protein</fullName>
    </submittedName>
</protein>
<proteinExistence type="predicted"/>
<evidence type="ECO:0000313" key="2">
    <source>
        <dbReference type="EMBL" id="MFC3002291.1"/>
    </source>
</evidence>
<dbReference type="EMBL" id="JBHRSB010000006">
    <property type="protein sequence ID" value="MFC3002291.1"/>
    <property type="molecule type" value="Genomic_DNA"/>
</dbReference>
<dbReference type="RefSeq" id="WP_216838372.1">
    <property type="nucleotide sequence ID" value="NZ_JAFNJS010000006.1"/>
</dbReference>
<evidence type="ECO:0000256" key="1">
    <source>
        <dbReference type="SAM" id="Phobius"/>
    </source>
</evidence>